<accession>A0A158NUW0</accession>
<dbReference type="GO" id="GO:0006325">
    <property type="term" value="P:chromatin organization"/>
    <property type="evidence" value="ECO:0007669"/>
    <property type="project" value="InterPro"/>
</dbReference>
<keyword evidence="7" id="KW-0547">Nucleotide-binding</keyword>
<dbReference type="InterPro" id="IPR000719">
    <property type="entry name" value="Prot_kinase_dom"/>
</dbReference>
<dbReference type="Gene3D" id="1.25.40.10">
    <property type="entry name" value="Tetratricopeptide repeat domain"/>
    <property type="match status" value="1"/>
</dbReference>
<keyword evidence="6" id="KW-0539">Nucleus</keyword>
<dbReference type="SMART" id="SM00220">
    <property type="entry name" value="S_TKc"/>
    <property type="match status" value="1"/>
</dbReference>
<dbReference type="EnsemblMetazoa" id="XM_012205928.1">
    <property type="protein sequence ID" value="XP_012061318.1"/>
    <property type="gene ID" value="LOC105624570"/>
</dbReference>
<feature type="region of interest" description="Disordered" evidence="8">
    <location>
        <begin position="257"/>
        <end position="277"/>
    </location>
</feature>
<dbReference type="STRING" id="12957.A0A158NUW0"/>
<evidence type="ECO:0000256" key="4">
    <source>
        <dbReference type="ARBA" id="ARBA00022777"/>
    </source>
</evidence>
<gene>
    <name evidence="10" type="primary">105624570</name>
</gene>
<dbReference type="eggNOG" id="KOG0599">
    <property type="taxonomic scope" value="Eukaryota"/>
</dbReference>
<comment type="subcellular location">
    <subcellularLocation>
        <location evidence="1">Nucleus</location>
    </subcellularLocation>
</comment>
<evidence type="ECO:0000256" key="1">
    <source>
        <dbReference type="ARBA" id="ARBA00004123"/>
    </source>
</evidence>
<dbReference type="Gene3D" id="1.10.510.10">
    <property type="entry name" value="Transferase(Phosphotransferase) domain 1"/>
    <property type="match status" value="1"/>
</dbReference>
<dbReference type="KEGG" id="acep:105624570"/>
<dbReference type="Pfam" id="PF00069">
    <property type="entry name" value="Pkinase"/>
    <property type="match status" value="2"/>
</dbReference>
<evidence type="ECO:0000259" key="9">
    <source>
        <dbReference type="PROSITE" id="PS50011"/>
    </source>
</evidence>
<dbReference type="EMBL" id="ADTU01026719">
    <property type="status" value="NOT_ANNOTATED_CDS"/>
    <property type="molecule type" value="Genomic_DNA"/>
</dbReference>
<dbReference type="InterPro" id="IPR033053">
    <property type="entry name" value="Hir3/CABIN1"/>
</dbReference>
<dbReference type="InterPro" id="IPR011009">
    <property type="entry name" value="Kinase-like_dom_sf"/>
</dbReference>
<dbReference type="PROSITE" id="PS50011">
    <property type="entry name" value="PROTEIN_KINASE_DOM"/>
    <property type="match status" value="1"/>
</dbReference>
<keyword evidence="11" id="KW-1185">Reference proteome</keyword>
<dbReference type="PROSITE" id="PS00107">
    <property type="entry name" value="PROTEIN_KINASE_ATP"/>
    <property type="match status" value="1"/>
</dbReference>
<dbReference type="InterPro" id="IPR011990">
    <property type="entry name" value="TPR-like_helical_dom_sf"/>
</dbReference>
<dbReference type="GO" id="GO:0005964">
    <property type="term" value="C:phosphorylase kinase complex"/>
    <property type="evidence" value="ECO:0007669"/>
    <property type="project" value="InterPro"/>
</dbReference>
<dbReference type="GO" id="GO:0031491">
    <property type="term" value="F:nucleosome binding"/>
    <property type="evidence" value="ECO:0007669"/>
    <property type="project" value="TreeGrafter"/>
</dbReference>
<reference evidence="11" key="1">
    <citation type="journal article" date="2011" name="PLoS Genet.">
        <title>The genome sequence of the leaf-cutter ant Atta cephalotes reveals insights into its obligate symbiotic lifestyle.</title>
        <authorList>
            <person name="Suen G."/>
            <person name="Teiling C."/>
            <person name="Li L."/>
            <person name="Holt C."/>
            <person name="Abouheif E."/>
            <person name="Bornberg-Bauer E."/>
            <person name="Bouffard P."/>
            <person name="Caldera E.J."/>
            <person name="Cash E."/>
            <person name="Cavanaugh A."/>
            <person name="Denas O."/>
            <person name="Elhaik E."/>
            <person name="Fave M.J."/>
            <person name="Gadau J."/>
            <person name="Gibson J.D."/>
            <person name="Graur D."/>
            <person name="Grubbs K.J."/>
            <person name="Hagen D.E."/>
            <person name="Harkins T.T."/>
            <person name="Helmkampf M."/>
            <person name="Hu H."/>
            <person name="Johnson B.R."/>
            <person name="Kim J."/>
            <person name="Marsh S.E."/>
            <person name="Moeller J.A."/>
            <person name="Munoz-Torres M.C."/>
            <person name="Murphy M.C."/>
            <person name="Naughton M.C."/>
            <person name="Nigam S."/>
            <person name="Overson R."/>
            <person name="Rajakumar R."/>
            <person name="Reese J.T."/>
            <person name="Scott J.J."/>
            <person name="Smith C.R."/>
            <person name="Tao S."/>
            <person name="Tsutsui N.D."/>
            <person name="Viljakainen L."/>
            <person name="Wissler L."/>
            <person name="Yandell M.D."/>
            <person name="Zimmer F."/>
            <person name="Taylor J."/>
            <person name="Slater S.C."/>
            <person name="Clifton S.W."/>
            <person name="Warren W.C."/>
            <person name="Elsik C.G."/>
            <person name="Smith C.D."/>
            <person name="Weinstock G.M."/>
            <person name="Gerardo N.M."/>
            <person name="Currie C.R."/>
        </authorList>
    </citation>
    <scope>NUCLEOTIDE SEQUENCE [LARGE SCALE GENOMIC DNA]</scope>
</reference>
<keyword evidence="3" id="KW-0808">Transferase</keyword>
<dbReference type="GO" id="GO:0005634">
    <property type="term" value="C:nucleus"/>
    <property type="evidence" value="ECO:0007669"/>
    <property type="project" value="UniProtKB-SubCell"/>
</dbReference>
<dbReference type="FunFam" id="3.30.200.20:FF:000138">
    <property type="entry name" value="Phosphorylase b kinase gamma catalytic chain, liver/testis"/>
    <property type="match status" value="1"/>
</dbReference>
<evidence type="ECO:0000256" key="3">
    <source>
        <dbReference type="ARBA" id="ARBA00022679"/>
    </source>
</evidence>
<evidence type="ECO:0000256" key="8">
    <source>
        <dbReference type="SAM" id="MobiDB-lite"/>
    </source>
</evidence>
<dbReference type="Proteomes" id="UP000005205">
    <property type="component" value="Unassembled WGS sequence"/>
</dbReference>
<dbReference type="InterPro" id="IPR002291">
    <property type="entry name" value="Phosph_kin_gamma"/>
</dbReference>
<feature type="binding site" evidence="7">
    <location>
        <position position="52"/>
    </location>
    <ligand>
        <name>ATP</name>
        <dbReference type="ChEBI" id="CHEBI:30616"/>
    </ligand>
</feature>
<dbReference type="InParanoid" id="A0A158NUW0"/>
<keyword evidence="5" id="KW-0112">Calmodulin-binding</keyword>
<dbReference type="PANTHER" id="PTHR15502">
    <property type="entry name" value="CALCINEURIN-BINDING PROTEIN CABIN 1-RELATED"/>
    <property type="match status" value="1"/>
</dbReference>
<dbReference type="GO" id="GO:0005977">
    <property type="term" value="P:glycogen metabolic process"/>
    <property type="evidence" value="ECO:0007669"/>
    <property type="project" value="InterPro"/>
</dbReference>
<evidence type="ECO:0000313" key="11">
    <source>
        <dbReference type="Proteomes" id="UP000005205"/>
    </source>
</evidence>
<dbReference type="OrthoDB" id="77564at2759"/>
<dbReference type="GO" id="GO:0005516">
    <property type="term" value="F:calmodulin binding"/>
    <property type="evidence" value="ECO:0007669"/>
    <property type="project" value="UniProtKB-KW"/>
</dbReference>
<dbReference type="Gene3D" id="3.30.200.20">
    <property type="entry name" value="Phosphorylase Kinase, domain 1"/>
    <property type="match status" value="1"/>
</dbReference>
<dbReference type="GO" id="GO:0004689">
    <property type="term" value="F:phosphorylase kinase activity"/>
    <property type="evidence" value="ECO:0007669"/>
    <property type="project" value="InterPro"/>
</dbReference>
<evidence type="ECO:0000313" key="10">
    <source>
        <dbReference type="EnsemblMetazoa" id="XP_012061318.1"/>
    </source>
</evidence>
<evidence type="ECO:0000256" key="7">
    <source>
        <dbReference type="PROSITE-ProRule" id="PRU10141"/>
    </source>
</evidence>
<dbReference type="PRINTS" id="PR01049">
    <property type="entry name" value="PHOSPHBKNASE"/>
</dbReference>
<dbReference type="FunCoup" id="A0A158NUW0">
    <property type="interactions" value="1396"/>
</dbReference>
<name>A0A158NUW0_ATTCE</name>
<keyword evidence="7" id="KW-0067">ATP-binding</keyword>
<keyword evidence="4" id="KW-0418">Kinase</keyword>
<dbReference type="InterPro" id="IPR017441">
    <property type="entry name" value="Protein_kinase_ATP_BS"/>
</dbReference>
<organism evidence="10 11">
    <name type="scientific">Atta cephalotes</name>
    <name type="common">Leafcutter ant</name>
    <dbReference type="NCBI Taxonomy" id="12957"/>
    <lineage>
        <taxon>Eukaryota</taxon>
        <taxon>Metazoa</taxon>
        <taxon>Ecdysozoa</taxon>
        <taxon>Arthropoda</taxon>
        <taxon>Hexapoda</taxon>
        <taxon>Insecta</taxon>
        <taxon>Pterygota</taxon>
        <taxon>Neoptera</taxon>
        <taxon>Endopterygota</taxon>
        <taxon>Hymenoptera</taxon>
        <taxon>Apocrita</taxon>
        <taxon>Aculeata</taxon>
        <taxon>Formicoidea</taxon>
        <taxon>Formicidae</taxon>
        <taxon>Myrmicinae</taxon>
        <taxon>Atta</taxon>
    </lineage>
</organism>
<evidence type="ECO:0000256" key="2">
    <source>
        <dbReference type="ARBA" id="ARBA00022527"/>
    </source>
</evidence>
<dbReference type="GO" id="GO:0005524">
    <property type="term" value="F:ATP binding"/>
    <property type="evidence" value="ECO:0007669"/>
    <property type="project" value="UniProtKB-UniRule"/>
</dbReference>
<dbReference type="PANTHER" id="PTHR15502:SF7">
    <property type="entry name" value="CALCINEURIN-BINDING PROTEIN CABIN-1"/>
    <property type="match status" value="1"/>
</dbReference>
<protein>
    <recommendedName>
        <fullName evidence="9">Protein kinase domain-containing protein</fullName>
    </recommendedName>
</protein>
<keyword evidence="2" id="KW-0723">Serine/threonine-protein kinase</keyword>
<reference evidence="10" key="2">
    <citation type="submission" date="2016-04" db="UniProtKB">
        <authorList>
            <consortium name="EnsemblMetazoa"/>
        </authorList>
    </citation>
    <scope>IDENTIFICATION</scope>
</reference>
<evidence type="ECO:0000256" key="5">
    <source>
        <dbReference type="ARBA" id="ARBA00022860"/>
    </source>
</evidence>
<feature type="domain" description="Protein kinase" evidence="9">
    <location>
        <begin position="677"/>
        <end position="997"/>
    </location>
</feature>
<dbReference type="SUPFAM" id="SSF56112">
    <property type="entry name" value="Protein kinase-like (PK-like)"/>
    <property type="match status" value="2"/>
</dbReference>
<sequence length="1125" mass="130572">MAKDEGDDVLPDKDAAKGFYAKYEPKEILGRGISSTVRRCIEKETGMEYAAKIIDISNETNEDMHTMKDATLQEVQILRRVAGHPYISEIQHLYEEKKYAELACILQDTFKFAKQRHKLLGTNEIIVDRVRQLNMLLDSLWQLQQYEECYVWAEACLNESWQNYLNSSDETEQKKWTSSVVTALEKLEACTIEASVFIVKYLSESRLSRLVQNLVHIVCHQLDVPESAVEMPLETVLPWILLHYILQYKEDKERAKTESYKNKSHSSHNSESDDEDDGIPPSIMILFTAHEFIGRHSWCCFNEAKLLFFIMNLIIPHLETPLYVSIKNRLTKYLEQIFYCLYGHPNRVNKVRPKYLQDHGVPQMELTWDGAQLLFDFYKPKQLPNFQSPRVLSISMDTEILFKRIIKLVPQESDPNQIVDEMTAYITGAKDKMPSVMKPLPHSISTIYYLLGDFYFKNSKWEHACRYYLLDLCLYPKGLNSWAGLAMATGSIIENWLNSYRPVGKDKFLNKAKMAQSSYQHAIELAPGHSVIWTEYGNFVYMVHSFCSRLLKQETDTLSMERFEILETRKEEMLKIADQCFESANRICQTIEEPSIQHDERWLYQYMLGKVAEKKNQDPPVFLEHYTKASELLYDNNAQYPRRISHKSPQNLSIEALEVHYRIHASILKYLEQHEGKPLKKSLGQLFHWHLKNCSEGPFMTYQPKLNDKKKEENDIEKSITKEVDSTADADKNAVCQRSNSIEEIEIIDKSNKISDIKSTELGKSESRKRYPDELSHDNTKRIKLSSISHLQLMQDVVALIDDLITKVCDMVSQKDKSDDIMIISSDESNETKLQKKKLENKSVDKMKSQSKTEEIKKSSVNILTVDSVRRTDDVQDLMDALMKQAMEISQETQQSSADDEDTRRFDGKWLQNEDLQSTVSSWACGVIMFTLLVGCPPFWHRKQMVMLRNIMEGKYSFTSPEWADITEAPKDLIRKLLVVDPKRRISIKDALEHSFFHTVLWDQDIAPLKRSLSSNSRRLSRISQLALELKAKSFNARKRFQLAIICVRAVIRIKRLHITPEPLSTHVACTDPYRIKILRKVIDGCAFRVYGHWVKKGEGQNRAALFENTPKTELKHLYVSNLSR</sequence>
<proteinExistence type="predicted"/>
<dbReference type="AlphaFoldDB" id="A0A158NUW0"/>
<evidence type="ECO:0000256" key="6">
    <source>
        <dbReference type="ARBA" id="ARBA00023242"/>
    </source>
</evidence>
<dbReference type="SUPFAM" id="SSF48452">
    <property type="entry name" value="TPR-like"/>
    <property type="match status" value="1"/>
</dbReference>
<dbReference type="EMBL" id="ADTU01026720">
    <property type="status" value="NOT_ANNOTATED_CDS"/>
    <property type="molecule type" value="Genomic_DNA"/>
</dbReference>